<sequence>MVISIPRQVGKTFFIGSLAFALCMLQPGMLVIWTAHQLATAGETHRAMAAMAKKGKIAPFIKQVRMGSGDESVEFTNGSRILFGARERGFGLGFTKVGMLILDEGQRLTEKTLDDLVPTMNQAADPLMFIVGTPPRPTDRGEEFKRRRREALSGDSDDMVYIECSADADTRVRDWSMGKVDWAAIERANPSYPTRTPKSAVLRMRKQLTPESFQREGLGVWDEDQAGSRLIPEAVWNDRAVDVAPDGVISYGVAFSQDGSRVSLSGARKHSDGVHAELIDALTGPTDQGIDALADWLAGCWRDTAQIAISGGDAKTLEAKLRDRGVSEKVIWTLTTTQYLTACSMTWEAVKDGSFTKKRDGQEVLDASVGVCDKKLRNAAGAWGWVATTPDGDETPIESISLAVYAARTSKRRPGRKQRAVVHR</sequence>
<protein>
    <recommendedName>
        <fullName evidence="3">Terminase</fullName>
    </recommendedName>
</protein>
<evidence type="ECO:0008006" key="3">
    <source>
        <dbReference type="Google" id="ProtNLM"/>
    </source>
</evidence>
<dbReference type="RefSeq" id="WP_311870426.1">
    <property type="nucleotide sequence ID" value="NZ_JAUZVT010000002.1"/>
</dbReference>
<accession>A0ABU3GL37</accession>
<dbReference type="Gene3D" id="3.40.50.300">
    <property type="entry name" value="P-loop containing nucleotide triphosphate hydrolases"/>
    <property type="match status" value="1"/>
</dbReference>
<evidence type="ECO:0000313" key="1">
    <source>
        <dbReference type="EMBL" id="MDT3331413.1"/>
    </source>
</evidence>
<name>A0ABU3GL37_9MICO</name>
<evidence type="ECO:0000313" key="2">
    <source>
        <dbReference type="Proteomes" id="UP001262835"/>
    </source>
</evidence>
<dbReference type="Proteomes" id="UP001262835">
    <property type="component" value="Unassembled WGS sequence"/>
</dbReference>
<dbReference type="EMBL" id="JAUZVT010000002">
    <property type="protein sequence ID" value="MDT3331413.1"/>
    <property type="molecule type" value="Genomic_DNA"/>
</dbReference>
<keyword evidence="2" id="KW-1185">Reference proteome</keyword>
<reference evidence="1 2" key="1">
    <citation type="submission" date="2023-08" db="EMBL/GenBank/DDBJ databases">
        <title>Microbacterium aquilitoris sp. nov. and Microbacterium gwkjibeachense sp. nov., isolated from beach.</title>
        <authorList>
            <person name="Lee S.D."/>
            <person name="Yang H."/>
            <person name="Kim I."/>
        </authorList>
    </citation>
    <scope>NUCLEOTIDE SEQUENCE [LARGE SCALE GENOMIC DNA]</scope>
    <source>
        <strain evidence="1 2">KSW-18</strain>
    </source>
</reference>
<proteinExistence type="predicted"/>
<gene>
    <name evidence="1" type="ORF">Q9S78_12110</name>
</gene>
<comment type="caution">
    <text evidence="1">The sequence shown here is derived from an EMBL/GenBank/DDBJ whole genome shotgun (WGS) entry which is preliminary data.</text>
</comment>
<dbReference type="InterPro" id="IPR027417">
    <property type="entry name" value="P-loop_NTPase"/>
</dbReference>
<organism evidence="1 2">
    <name type="scientific">Microbacterium aquilitoris</name>
    <dbReference type="NCBI Taxonomy" id="3067307"/>
    <lineage>
        <taxon>Bacteria</taxon>
        <taxon>Bacillati</taxon>
        <taxon>Actinomycetota</taxon>
        <taxon>Actinomycetes</taxon>
        <taxon>Micrococcales</taxon>
        <taxon>Microbacteriaceae</taxon>
        <taxon>Microbacterium</taxon>
    </lineage>
</organism>